<dbReference type="RefSeq" id="WP_341673644.1">
    <property type="nucleotide sequence ID" value="NZ_JBBYHV010000002.1"/>
</dbReference>
<dbReference type="Pfam" id="PF01261">
    <property type="entry name" value="AP_endonuc_2"/>
    <property type="match status" value="1"/>
</dbReference>
<dbReference type="PROSITE" id="PS51318">
    <property type="entry name" value="TAT"/>
    <property type="match status" value="1"/>
</dbReference>
<accession>A0ABU9IGL6</accession>
<dbReference type="InterPro" id="IPR006311">
    <property type="entry name" value="TAT_signal"/>
</dbReference>
<dbReference type="InterPro" id="IPR050312">
    <property type="entry name" value="IolE/XylAMocC-like"/>
</dbReference>
<evidence type="ECO:0000259" key="1">
    <source>
        <dbReference type="Pfam" id="PF01261"/>
    </source>
</evidence>
<organism evidence="2 3">
    <name type="scientific">Aurantiacibacter gilvus</name>
    <dbReference type="NCBI Taxonomy" id="3139141"/>
    <lineage>
        <taxon>Bacteria</taxon>
        <taxon>Pseudomonadati</taxon>
        <taxon>Pseudomonadota</taxon>
        <taxon>Alphaproteobacteria</taxon>
        <taxon>Sphingomonadales</taxon>
        <taxon>Erythrobacteraceae</taxon>
        <taxon>Aurantiacibacter</taxon>
    </lineage>
</organism>
<dbReference type="Proteomes" id="UP001497045">
    <property type="component" value="Unassembled WGS sequence"/>
</dbReference>
<keyword evidence="3" id="KW-1185">Reference proteome</keyword>
<gene>
    <name evidence="2" type="ORF">AAEO60_10370</name>
</gene>
<sequence>MIVLGRRALLRGMGAVGAAAFIPGCSGSETPAASARFFERIGKPVGIQLYALVGQDPVEDPAALFAQVRNMGFGEMELPNLLGHEPAALKAAADAAGIPIASLHVPAKAFDLTGDGLVFGDNPGAVADAAAALGVTNVVIPFPVLPDDFGVQEGEQFPQAISRTFQAATLEHWQASAELFNQLGSAMRDRGITLGYHNHNLEFAPLGDTTAWDVLMAETDPDLLKFQLDLGWVAQAGRDPVAELQSLSGRVVSLHVKDIAADSGQSFYFGMSPTEVGSGTLDWANILPTAEAAGVSHYFVEQEPPFAMPREEAMAQSLAYLQNLEA</sequence>
<dbReference type="PANTHER" id="PTHR12110">
    <property type="entry name" value="HYDROXYPYRUVATE ISOMERASE"/>
    <property type="match status" value="1"/>
</dbReference>
<evidence type="ECO:0000313" key="3">
    <source>
        <dbReference type="Proteomes" id="UP001497045"/>
    </source>
</evidence>
<keyword evidence="2" id="KW-0413">Isomerase</keyword>
<comment type="caution">
    <text evidence="2">The sequence shown here is derived from an EMBL/GenBank/DDBJ whole genome shotgun (WGS) entry which is preliminary data.</text>
</comment>
<proteinExistence type="predicted"/>
<evidence type="ECO:0000313" key="2">
    <source>
        <dbReference type="EMBL" id="MEL1251078.1"/>
    </source>
</evidence>
<dbReference type="InterPro" id="IPR013022">
    <property type="entry name" value="Xyl_isomerase-like_TIM-brl"/>
</dbReference>
<dbReference type="SUPFAM" id="SSF51658">
    <property type="entry name" value="Xylose isomerase-like"/>
    <property type="match status" value="1"/>
</dbReference>
<feature type="domain" description="Xylose isomerase-like TIM barrel" evidence="1">
    <location>
        <begin position="65"/>
        <end position="323"/>
    </location>
</feature>
<name>A0ABU9IGL6_9SPHN</name>
<dbReference type="InterPro" id="IPR036237">
    <property type="entry name" value="Xyl_isomerase-like_sf"/>
</dbReference>
<reference evidence="2 3" key="1">
    <citation type="submission" date="2024-04" db="EMBL/GenBank/DDBJ databases">
        <title>Aurantiacibacter sp. DGU6 16S ribosomal RNA gene Genome sequencing and assembly.</title>
        <authorList>
            <person name="Park S."/>
        </authorList>
    </citation>
    <scope>NUCLEOTIDE SEQUENCE [LARGE SCALE GENOMIC DNA]</scope>
    <source>
        <strain evidence="2 3">DGU6</strain>
    </source>
</reference>
<protein>
    <submittedName>
        <fullName evidence="2">Sugar phosphate isomerase/epimerase</fullName>
    </submittedName>
</protein>
<dbReference type="EMBL" id="JBBYHV010000002">
    <property type="protein sequence ID" value="MEL1251078.1"/>
    <property type="molecule type" value="Genomic_DNA"/>
</dbReference>
<dbReference type="Gene3D" id="3.20.20.150">
    <property type="entry name" value="Divalent-metal-dependent TIM barrel enzymes"/>
    <property type="match status" value="1"/>
</dbReference>
<dbReference type="PANTHER" id="PTHR12110:SF41">
    <property type="entry name" value="INOSOSE DEHYDRATASE"/>
    <property type="match status" value="1"/>
</dbReference>
<dbReference type="GO" id="GO:0016853">
    <property type="term" value="F:isomerase activity"/>
    <property type="evidence" value="ECO:0007669"/>
    <property type="project" value="UniProtKB-KW"/>
</dbReference>